<feature type="region of interest" description="Disordered" evidence="1">
    <location>
        <begin position="216"/>
        <end position="251"/>
    </location>
</feature>
<name>A0A5K1K7X5_9APHY</name>
<feature type="compositionally biased region" description="Polar residues" evidence="1">
    <location>
        <begin position="151"/>
        <end position="177"/>
    </location>
</feature>
<dbReference type="EMBL" id="LR730117">
    <property type="protein sequence ID" value="VWP02326.1"/>
    <property type="molecule type" value="Genomic_DNA"/>
</dbReference>
<dbReference type="GO" id="GO:0016301">
    <property type="term" value="F:kinase activity"/>
    <property type="evidence" value="ECO:0007669"/>
    <property type="project" value="UniProtKB-KW"/>
</dbReference>
<sequence length="749" mass="83751">MARSSNKKKAKASPKSAKGARGNHAAFFSPLPPTPPRKNKRPRVESDSEPEEEEPAAKQKKPSEKTAPHRRRVDNADHDASAPGDQHRQQRKSGAPNRNPLPSPRPSSPSPPEPATSSRRDPSPSSRSSSRRDRAPRNINQHDSTRHDTAQDGSTQRDGSNAQSRGSSGRLTSNTAAPQRIPSNPGRLFADQLKHMSDLDSQFEDLDDLDLDEAAPKAKKGKIKPSKAAVDDEDEEMEDASEDDEADGSYDYDLRLNNEDDEELSAEAVDELMAVIHSRKKQKYSLTKKQSDPERLPGHFKKWGRNAHRLLGVYTNIHQTITTGMMVLKARPSTAEEYAQAYKAVPNTSAAAAKFYTKKFMYLCKVVPKLKALCGHLLYRSGDMFVFAKFFKKHAGAGRSSDLSTLKRNFASYLPRVSLSARNGGYFSVCTGRLILPIHERDAFDENPVEYNKLRANEHRKHARKNKRCKDAHTSNDDQSYPGFLFPTHFDYDELAPHHGLFKNTLCESVVRHLYKGPSSVGLSDGAPNLGRTCLADIYSITKLTPDYLVYAATLIRHLLSVDGRWSGDDKRRSGHRFHTSLHRLLTLDYEMWEEDVESGDLFDDEATPWLTENIFSYYNRLIFGAEEGDPEEQAKEASDFDDDDDDDMRGDCDTVRARALSARKAELEDMRLRRLNAKLSRAPSEMSQRSRTPSEQPQPSRALSQLRAQSIDYEEPHLQHISLTGGADNKLNDEAEAGDNGAAALADA</sequence>
<protein>
    <submittedName>
        <fullName evidence="2">MAP kinase kinase kinase (EC)</fullName>
        <ecNumber evidence="2">2.7.11.-</ecNumber>
    </submittedName>
</protein>
<feature type="compositionally biased region" description="Basic residues" evidence="1">
    <location>
        <begin position="1"/>
        <end position="12"/>
    </location>
</feature>
<dbReference type="InterPro" id="IPR046521">
    <property type="entry name" value="DUF6698"/>
</dbReference>
<dbReference type="EC" id="2.7.11.-" evidence="2"/>
<dbReference type="Pfam" id="PF20414">
    <property type="entry name" value="DUF6698"/>
    <property type="match status" value="1"/>
</dbReference>
<feature type="compositionally biased region" description="Low complexity" evidence="1">
    <location>
        <begin position="739"/>
        <end position="749"/>
    </location>
</feature>
<evidence type="ECO:0000313" key="2">
    <source>
        <dbReference type="EMBL" id="VWP02326.1"/>
    </source>
</evidence>
<dbReference type="AlphaFoldDB" id="A0A5K1K7X5"/>
<feature type="region of interest" description="Disordered" evidence="1">
    <location>
        <begin position="678"/>
        <end position="749"/>
    </location>
</feature>
<keyword evidence="2" id="KW-0808">Transferase</keyword>
<feature type="compositionally biased region" description="Basic and acidic residues" evidence="1">
    <location>
        <begin position="55"/>
        <end position="88"/>
    </location>
</feature>
<feature type="compositionally biased region" description="Polar residues" evidence="1">
    <location>
        <begin position="686"/>
        <end position="709"/>
    </location>
</feature>
<evidence type="ECO:0000256" key="1">
    <source>
        <dbReference type="SAM" id="MobiDB-lite"/>
    </source>
</evidence>
<feature type="region of interest" description="Disordered" evidence="1">
    <location>
        <begin position="1"/>
        <end position="193"/>
    </location>
</feature>
<feature type="compositionally biased region" description="Acidic residues" evidence="1">
    <location>
        <begin position="640"/>
        <end position="649"/>
    </location>
</feature>
<organism evidence="2">
    <name type="scientific">Ganoderma boninense</name>
    <dbReference type="NCBI Taxonomy" id="34458"/>
    <lineage>
        <taxon>Eukaryota</taxon>
        <taxon>Fungi</taxon>
        <taxon>Dikarya</taxon>
        <taxon>Basidiomycota</taxon>
        <taxon>Agaricomycotina</taxon>
        <taxon>Agaricomycetes</taxon>
        <taxon>Polyporales</taxon>
        <taxon>Polyporaceae</taxon>
        <taxon>Ganoderma</taxon>
    </lineage>
</organism>
<feature type="compositionally biased region" description="Acidic residues" evidence="1">
    <location>
        <begin position="231"/>
        <end position="250"/>
    </location>
</feature>
<accession>A0A5K1K7X5</accession>
<proteinExistence type="predicted"/>
<reference evidence="2" key="1">
    <citation type="submission" date="2019-10" db="EMBL/GenBank/DDBJ databases">
        <authorList>
            <person name="Nor Muhammad N."/>
        </authorList>
    </citation>
    <scope>NUCLEOTIDE SEQUENCE</scope>
</reference>
<keyword evidence="2" id="KW-0418">Kinase</keyword>
<gene>
    <name evidence="2" type="primary">I1RA81</name>
</gene>
<feature type="compositionally biased region" description="Pro residues" evidence="1">
    <location>
        <begin position="99"/>
        <end position="114"/>
    </location>
</feature>
<feature type="region of interest" description="Disordered" evidence="1">
    <location>
        <begin position="627"/>
        <end position="652"/>
    </location>
</feature>